<reference evidence="2" key="1">
    <citation type="submission" date="2023-06" db="EMBL/GenBank/DDBJ databases">
        <authorList>
            <person name="Kurt Z."/>
        </authorList>
    </citation>
    <scope>NUCLEOTIDE SEQUENCE</scope>
</reference>
<reference evidence="3 4" key="2">
    <citation type="submission" date="2024-07" db="EMBL/GenBank/DDBJ databases">
        <authorList>
            <person name="Akdeniz Z."/>
        </authorList>
    </citation>
    <scope>NUCLEOTIDE SEQUENCE [LARGE SCALE GENOMIC DNA]</scope>
</reference>
<dbReference type="AlphaFoldDB" id="A0AA86U7E1"/>
<evidence type="ECO:0000259" key="1">
    <source>
        <dbReference type="Pfam" id="PF13086"/>
    </source>
</evidence>
<dbReference type="InterPro" id="IPR041677">
    <property type="entry name" value="DNA2/NAM7_AAA_11"/>
</dbReference>
<evidence type="ECO:0000313" key="4">
    <source>
        <dbReference type="Proteomes" id="UP001642409"/>
    </source>
</evidence>
<evidence type="ECO:0000313" key="2">
    <source>
        <dbReference type="EMBL" id="CAI9932683.1"/>
    </source>
</evidence>
<comment type="caution">
    <text evidence="2">The sequence shown here is derived from an EMBL/GenBank/DDBJ whole genome shotgun (WGS) entry which is preliminary data.</text>
</comment>
<name>A0AA86U7E1_9EUKA</name>
<accession>A0AA86U7E1</accession>
<feature type="domain" description="DNA2/NAM7 helicase helicase" evidence="1">
    <location>
        <begin position="500"/>
        <end position="745"/>
    </location>
</feature>
<evidence type="ECO:0000313" key="3">
    <source>
        <dbReference type="EMBL" id="CAL6099834.1"/>
    </source>
</evidence>
<dbReference type="Pfam" id="PF13086">
    <property type="entry name" value="AAA_11"/>
    <property type="match status" value="1"/>
</dbReference>
<organism evidence="2">
    <name type="scientific">Hexamita inflata</name>
    <dbReference type="NCBI Taxonomy" id="28002"/>
    <lineage>
        <taxon>Eukaryota</taxon>
        <taxon>Metamonada</taxon>
        <taxon>Diplomonadida</taxon>
        <taxon>Hexamitidae</taxon>
        <taxon>Hexamitinae</taxon>
        <taxon>Hexamita</taxon>
    </lineage>
</organism>
<protein>
    <submittedName>
        <fullName evidence="2">Putative</fullName>
    </submittedName>
</protein>
<gene>
    <name evidence="2" type="ORF">HINF_LOCUS20328</name>
    <name evidence="3" type="ORF">HINF_LOCUS70270</name>
</gene>
<dbReference type="PANTHER" id="PTHR43788:SF8">
    <property type="entry name" value="DNA-BINDING PROTEIN SMUBP-2"/>
    <property type="match status" value="1"/>
</dbReference>
<dbReference type="EMBL" id="CAXDID020000524">
    <property type="protein sequence ID" value="CAL6099834.1"/>
    <property type="molecule type" value="Genomic_DNA"/>
</dbReference>
<dbReference type="EMBL" id="CATOUU010000522">
    <property type="protein sequence ID" value="CAI9932683.1"/>
    <property type="molecule type" value="Genomic_DNA"/>
</dbReference>
<dbReference type="InterPro" id="IPR050534">
    <property type="entry name" value="Coronavir_polyprotein_1ab"/>
</dbReference>
<dbReference type="Proteomes" id="UP001642409">
    <property type="component" value="Unassembled WGS sequence"/>
</dbReference>
<dbReference type="PANTHER" id="PTHR43788">
    <property type="entry name" value="DNA2/NAM7 HELICASE FAMILY MEMBER"/>
    <property type="match status" value="1"/>
</dbReference>
<proteinExistence type="predicted"/>
<dbReference type="SUPFAM" id="SSF52540">
    <property type="entry name" value="P-loop containing nucleoside triphosphate hydrolases"/>
    <property type="match status" value="1"/>
</dbReference>
<dbReference type="Gene3D" id="3.40.50.300">
    <property type="entry name" value="P-loop containing nucleotide triphosphate hydrolases"/>
    <property type="match status" value="1"/>
</dbReference>
<sequence length="953" mass="109844">MLPFNLEHQESIIIRPITDKQLPILGTNEYNQLNILISCNGKLPTLKPCNLGQYSEKVAQSIIRCKSNKQEVFQFIETCLSSPDFYDQLINCLKQALLEDNKRYTQYNDQQLFEMNLLRLFTMNMIIFGLDPDKELLKLLVDYELMEMLYLAQSQTWTIKSKFDCYFGLFQQRFKILINIMFDLKFGQLVQIEPSELLRAAELHINSRESLPTIKEIIPSILIKLRDICNCGTQCEQNIEKQLNIALNTFDCVINDKEIWNSVKMNKTYTLKHVNQIVKQYLYDQVKILENSLEILPVLQDTYSNKKQYGKDLKLLSKAELEYQSYDFKKRVDITDSCYWRKLTSVGTQEQQTVFALIIQGTNIKLESDTGSIELFNIDAKELQCFRVSLSSGQNQIIATLADKDINQFIGNNRNEEIKDFYISDDTKSNKSMVHFRPQYFDLNLNYLALYCLSNSTVLVNRIEDHIDQIQQSPFAQHIITGYTPTNCSEFKKVLDNTNKLNTLQKQAYQNAINHKLSLISGVAGTGKTYLLCHIAQQIIKFNEQNKQKNKILMCGSSQSSTDAICDKLAEMKIPYVRVYAKHFHIQLFSDDATAIQESSIENEVNHKCVTALKKIMQIHRSRKEKRFGDFIMDKYNVDKLDDILGHNEGNIVKPFKINTLTDGYEANANSTASAYEMYQHMFSQIILDAPIVVMNPPTAGDSRFNNYKFDFVLLDDVSCVSEATVIMPIARCQKHLILASDKNQHDIFVSFKQLSHRGFTNSLFNKLIERNFVHTILVDQQRIVANMNIIQKTNLAKPSKEFTEQGQVIELNKFPGALFVVKKSEFYNPKKRFLIQLLNELIQVYSVKNIAIVVPDQEIKELFSYIERIPEYNSGAVHVSLVTPSETKGKDYGAVILSLFDCEGTSLQQGRPALITALTRHRRILIAFGNTSCREEFPDVWQFFLNNRAIID</sequence>
<keyword evidence="4" id="KW-1185">Reference proteome</keyword>
<dbReference type="GO" id="GO:0043139">
    <property type="term" value="F:5'-3' DNA helicase activity"/>
    <property type="evidence" value="ECO:0007669"/>
    <property type="project" value="TreeGrafter"/>
</dbReference>
<dbReference type="InterPro" id="IPR027417">
    <property type="entry name" value="P-loop_NTPase"/>
</dbReference>